<evidence type="ECO:0000313" key="1">
    <source>
        <dbReference type="EMBL" id="QUI25203.1"/>
    </source>
</evidence>
<dbReference type="Proteomes" id="UP000683246">
    <property type="component" value="Chromosome"/>
</dbReference>
<protein>
    <submittedName>
        <fullName evidence="1">DUF4225 domain-containing protein</fullName>
    </submittedName>
</protein>
<gene>
    <name evidence="1" type="ORF">HZI73_24175</name>
</gene>
<keyword evidence="2" id="KW-1185">Reference proteome</keyword>
<reference evidence="1" key="1">
    <citation type="submission" date="2020-07" db="EMBL/GenBank/DDBJ databases">
        <title>Vallitalea pronyensis genome.</title>
        <authorList>
            <person name="Postec A."/>
        </authorList>
    </citation>
    <scope>NUCLEOTIDE SEQUENCE</scope>
    <source>
        <strain evidence="1">FatNI3</strain>
    </source>
</reference>
<sequence length="425" mass="47166">MSELFIRLNRVQEKESKLFGIASNISRIQNDLVSVRNGLSPEVIQRLTIRGQFQRINHHLSRLEVDMHKVGNFLGESVNHYIKAEERLALEMKRLSMVGLNHTDSIRPTMMNHNQVYVNKKQSGFLDWVGAGIQSGIDHIGDFFKKTGQVINNACKQAEDLLQDATEFLNSKIETFAAYSTEIYLKARDTWISWKDDVSDFFQENWESLKTWASGVEWGEVGIGTLQLIGGVLETAAGLTIATATSATGIGIAGGLYMSVDGVSNASGGFTRIINGFKGNKDGDTGNFMKAGYKQLSSFLGFKEEYGEVFYNGTQLVIGVISLASGLKDLPKASIDMYKSFIGYTKVSQGAKTFSYFTREGSTLAKFVYTNGGLLVRSTNIYLDKLACGLSLIGVDIFNISTLFNQDQEEKDDDIIINERTILYE</sequence>
<dbReference type="EMBL" id="CP058649">
    <property type="protein sequence ID" value="QUI25203.1"/>
    <property type="molecule type" value="Genomic_DNA"/>
</dbReference>
<evidence type="ECO:0000313" key="2">
    <source>
        <dbReference type="Proteomes" id="UP000683246"/>
    </source>
</evidence>
<dbReference type="RefSeq" id="WP_212695902.1">
    <property type="nucleotide sequence ID" value="NZ_CP058649.1"/>
</dbReference>
<proteinExistence type="predicted"/>
<name>A0A8J8MPV6_9FIRM</name>
<dbReference type="AlphaFoldDB" id="A0A8J8MPV6"/>
<dbReference type="KEGG" id="vpy:HZI73_24175"/>
<organism evidence="1 2">
    <name type="scientific">Vallitalea pronyensis</name>
    <dbReference type="NCBI Taxonomy" id="1348613"/>
    <lineage>
        <taxon>Bacteria</taxon>
        <taxon>Bacillati</taxon>
        <taxon>Bacillota</taxon>
        <taxon>Clostridia</taxon>
        <taxon>Lachnospirales</taxon>
        <taxon>Vallitaleaceae</taxon>
        <taxon>Vallitalea</taxon>
    </lineage>
</organism>
<accession>A0A8J8MPV6</accession>